<protein>
    <submittedName>
        <fullName evidence="1">Uncharacterized protein</fullName>
    </submittedName>
</protein>
<gene>
    <name evidence="1" type="ORF">NDU88_006771</name>
</gene>
<dbReference type="EMBL" id="JANPWB010000010">
    <property type="protein sequence ID" value="KAJ1140419.1"/>
    <property type="molecule type" value="Genomic_DNA"/>
</dbReference>
<name>A0AAV7QMX4_PLEWA</name>
<accession>A0AAV7QMX4</accession>
<dbReference type="Proteomes" id="UP001066276">
    <property type="component" value="Chromosome 6"/>
</dbReference>
<keyword evidence="2" id="KW-1185">Reference proteome</keyword>
<proteinExistence type="predicted"/>
<evidence type="ECO:0000313" key="1">
    <source>
        <dbReference type="EMBL" id="KAJ1140419.1"/>
    </source>
</evidence>
<organism evidence="1 2">
    <name type="scientific">Pleurodeles waltl</name>
    <name type="common">Iberian ribbed newt</name>
    <dbReference type="NCBI Taxonomy" id="8319"/>
    <lineage>
        <taxon>Eukaryota</taxon>
        <taxon>Metazoa</taxon>
        <taxon>Chordata</taxon>
        <taxon>Craniata</taxon>
        <taxon>Vertebrata</taxon>
        <taxon>Euteleostomi</taxon>
        <taxon>Amphibia</taxon>
        <taxon>Batrachia</taxon>
        <taxon>Caudata</taxon>
        <taxon>Salamandroidea</taxon>
        <taxon>Salamandridae</taxon>
        <taxon>Pleurodelinae</taxon>
        <taxon>Pleurodeles</taxon>
    </lineage>
</organism>
<comment type="caution">
    <text evidence="1">The sequence shown here is derived from an EMBL/GenBank/DDBJ whole genome shotgun (WGS) entry which is preliminary data.</text>
</comment>
<reference evidence="1" key="1">
    <citation type="journal article" date="2022" name="bioRxiv">
        <title>Sequencing and chromosome-scale assembly of the giantPleurodeles waltlgenome.</title>
        <authorList>
            <person name="Brown T."/>
            <person name="Elewa A."/>
            <person name="Iarovenko S."/>
            <person name="Subramanian E."/>
            <person name="Araus A.J."/>
            <person name="Petzold A."/>
            <person name="Susuki M."/>
            <person name="Suzuki K.-i.T."/>
            <person name="Hayashi T."/>
            <person name="Toyoda A."/>
            <person name="Oliveira C."/>
            <person name="Osipova E."/>
            <person name="Leigh N.D."/>
            <person name="Simon A."/>
            <person name="Yun M.H."/>
        </authorList>
    </citation>
    <scope>NUCLEOTIDE SEQUENCE</scope>
    <source>
        <strain evidence="1">20211129_DDA</strain>
        <tissue evidence="1">Liver</tissue>
    </source>
</reference>
<dbReference type="AlphaFoldDB" id="A0AAV7QMX4"/>
<evidence type="ECO:0000313" key="2">
    <source>
        <dbReference type="Proteomes" id="UP001066276"/>
    </source>
</evidence>
<sequence length="108" mass="11915">MMWDLARQRISGVPAGEEQDLRQILVVMQYSLTQIDGKIDSLSYRMDRMTERLDKHAERLDQLGRGISEVGSCGTYALLVTIGVIGTFALSGINEGALLILASRLFGI</sequence>